<dbReference type="GO" id="GO:0030170">
    <property type="term" value="F:pyridoxal phosphate binding"/>
    <property type="evidence" value="ECO:0007669"/>
    <property type="project" value="InterPro"/>
</dbReference>
<feature type="domain" description="Aminotransferase class I/classII large" evidence="4">
    <location>
        <begin position="35"/>
        <end position="368"/>
    </location>
</feature>
<keyword evidence="6" id="KW-1185">Reference proteome</keyword>
<name>A0A6G7VQK2_9RHOB</name>
<dbReference type="AlphaFoldDB" id="A0A6G7VQK2"/>
<dbReference type="PANTHER" id="PTHR42832:SF3">
    <property type="entry name" value="L-GLUTAMINE--4-(METHYLSULFANYL)-2-OXOBUTANOATE AMINOTRANSFERASE"/>
    <property type="match status" value="1"/>
</dbReference>
<gene>
    <name evidence="5" type="ORF">G8E03_14270</name>
</gene>
<dbReference type="KEGG" id="mon:G8E03_14270"/>
<dbReference type="InterPro" id="IPR015424">
    <property type="entry name" value="PyrdxlP-dep_Trfase"/>
</dbReference>
<dbReference type="Proteomes" id="UP000500791">
    <property type="component" value="Chromosome"/>
</dbReference>
<dbReference type="InterPro" id="IPR015422">
    <property type="entry name" value="PyrdxlP-dep_Trfase_small"/>
</dbReference>
<dbReference type="Gene3D" id="3.40.640.10">
    <property type="entry name" value="Type I PLP-dependent aspartate aminotransferase-like (Major domain)"/>
    <property type="match status" value="1"/>
</dbReference>
<evidence type="ECO:0000256" key="2">
    <source>
        <dbReference type="ARBA" id="ARBA00022576"/>
    </source>
</evidence>
<keyword evidence="2 5" id="KW-0032">Aminotransferase</keyword>
<dbReference type="RefSeq" id="WP_166194300.1">
    <property type="nucleotide sequence ID" value="NZ_CP049811.1"/>
</dbReference>
<dbReference type="InterPro" id="IPR050881">
    <property type="entry name" value="LL-DAP_aminotransferase"/>
</dbReference>
<dbReference type="GO" id="GO:0008483">
    <property type="term" value="F:transaminase activity"/>
    <property type="evidence" value="ECO:0007669"/>
    <property type="project" value="UniProtKB-KW"/>
</dbReference>
<dbReference type="Pfam" id="PF00155">
    <property type="entry name" value="Aminotran_1_2"/>
    <property type="match status" value="1"/>
</dbReference>
<evidence type="ECO:0000259" key="4">
    <source>
        <dbReference type="Pfam" id="PF00155"/>
    </source>
</evidence>
<organism evidence="5 6">
    <name type="scientific">Pontivivens nitratireducens</name>
    <dbReference type="NCBI Taxonomy" id="2758038"/>
    <lineage>
        <taxon>Bacteria</taxon>
        <taxon>Pseudomonadati</taxon>
        <taxon>Pseudomonadota</taxon>
        <taxon>Alphaproteobacteria</taxon>
        <taxon>Rhodobacterales</taxon>
        <taxon>Paracoccaceae</taxon>
        <taxon>Pontivivens</taxon>
    </lineage>
</organism>
<dbReference type="CDD" id="cd00609">
    <property type="entry name" value="AAT_like"/>
    <property type="match status" value="1"/>
</dbReference>
<reference evidence="5 6" key="1">
    <citation type="submission" date="2020-03" db="EMBL/GenBank/DDBJ databases">
        <title>Complete genome sequence of Monaibacterium sp. ALG8 with diverse plasmids.</title>
        <authorList>
            <person name="Sun C."/>
        </authorList>
    </citation>
    <scope>NUCLEOTIDE SEQUENCE [LARGE SCALE GENOMIC DNA]</scope>
    <source>
        <strain evidence="5 6">ALG8</strain>
    </source>
</reference>
<dbReference type="EMBL" id="CP049811">
    <property type="protein sequence ID" value="QIK42155.1"/>
    <property type="molecule type" value="Genomic_DNA"/>
</dbReference>
<dbReference type="InterPro" id="IPR015421">
    <property type="entry name" value="PyrdxlP-dep_Trfase_major"/>
</dbReference>
<dbReference type="Gene3D" id="3.90.1150.10">
    <property type="entry name" value="Aspartate Aminotransferase, domain 1"/>
    <property type="match status" value="1"/>
</dbReference>
<evidence type="ECO:0000256" key="3">
    <source>
        <dbReference type="ARBA" id="ARBA00022679"/>
    </source>
</evidence>
<dbReference type="SUPFAM" id="SSF53383">
    <property type="entry name" value="PLP-dependent transferases"/>
    <property type="match status" value="1"/>
</dbReference>
<dbReference type="PANTHER" id="PTHR42832">
    <property type="entry name" value="AMINO ACID AMINOTRANSFERASE"/>
    <property type="match status" value="1"/>
</dbReference>
<evidence type="ECO:0000313" key="6">
    <source>
        <dbReference type="Proteomes" id="UP000500791"/>
    </source>
</evidence>
<sequence length="401" mass="43778">MQYPQRFSDLPEYAFPRLRALLDPVSPGGEPLPMSIGEPMHPLPPMLDEVLAQNTAGFAKYPPNEGVPALRNAICDWVSRRYQVELDADRHILPLNGTREGLFAACIALVPETKNGARPVVLLPNPFYQCYAVSAMTAGAQPVYVPATADNGFLPDFAAVPRDLLERTAAVYMCSPANPQGAVADESYWNDLLNLAEEHDFRIFADECYSEIYRDAPPVGALSVARDHDPERVMAFHSLSKRSNLPGLRSGFCAGGPRTIAAMKQLRSYAGAPLPIPAQMAAAAVWADEAHVRANRALYAEKFDLADRTLADMPGYTSPQAGFFLWIAVRDDEEMTVRLWREDGVKVLPGSYLSRDTDPRLGGGNPGAGYIRVALVAPKQDVARGLQAIRVQIESERGAAT</sequence>
<keyword evidence="3 5" id="KW-0808">Transferase</keyword>
<proteinExistence type="predicted"/>
<evidence type="ECO:0000256" key="1">
    <source>
        <dbReference type="ARBA" id="ARBA00001933"/>
    </source>
</evidence>
<protein>
    <submittedName>
        <fullName evidence="5">Aminotransferase class I/II-fold pyridoxal phosphate-dependent enzyme</fullName>
    </submittedName>
</protein>
<evidence type="ECO:0000313" key="5">
    <source>
        <dbReference type="EMBL" id="QIK42155.1"/>
    </source>
</evidence>
<dbReference type="InterPro" id="IPR004839">
    <property type="entry name" value="Aminotransferase_I/II_large"/>
</dbReference>
<accession>A0A6G7VQK2</accession>
<comment type="cofactor">
    <cofactor evidence="1">
        <name>pyridoxal 5'-phosphate</name>
        <dbReference type="ChEBI" id="CHEBI:597326"/>
    </cofactor>
</comment>